<dbReference type="RefSeq" id="XP_024327397.1">
    <property type="nucleotide sequence ID" value="XM_024465328.1"/>
</dbReference>
<evidence type="ECO:0000256" key="1">
    <source>
        <dbReference type="ARBA" id="ARBA00006432"/>
    </source>
</evidence>
<dbReference type="Pfam" id="PF00501">
    <property type="entry name" value="AMP-binding"/>
    <property type="match status" value="1"/>
</dbReference>
<dbReference type="eggNOG" id="KOG1175">
    <property type="taxonomic scope" value="Eukaryota"/>
</dbReference>
<dbReference type="VEuPathDB" id="FungiDB:GMDG_06109"/>
<gene>
    <name evidence="5" type="primary">ACS1_1</name>
    <name evidence="5" type="ORF">VC83_01653</name>
</gene>
<proteinExistence type="inferred from homology"/>
<evidence type="ECO:0000259" key="4">
    <source>
        <dbReference type="Pfam" id="PF16177"/>
    </source>
</evidence>
<dbReference type="Gene3D" id="3.40.50.12780">
    <property type="entry name" value="N-terminal domain of ligase-like"/>
    <property type="match status" value="1"/>
</dbReference>
<dbReference type="AlphaFoldDB" id="A0A177ALS9"/>
<dbReference type="EMBL" id="KV441388">
    <property type="protein sequence ID" value="OAF62124.1"/>
    <property type="molecule type" value="Genomic_DNA"/>
</dbReference>
<dbReference type="GO" id="GO:0003987">
    <property type="term" value="F:acetate-CoA ligase activity"/>
    <property type="evidence" value="ECO:0007669"/>
    <property type="project" value="UniProtKB-EC"/>
</dbReference>
<evidence type="ECO:0000313" key="5">
    <source>
        <dbReference type="EMBL" id="OAF62124.1"/>
    </source>
</evidence>
<reference evidence="5" key="1">
    <citation type="submission" date="2016-03" db="EMBL/GenBank/DDBJ databases">
        <title>Updated assembly of Pseudogymnoascus destructans, the fungus causing white-nose syndrome of bats.</title>
        <authorList>
            <person name="Palmer J.M."/>
            <person name="Drees K.P."/>
            <person name="Foster J.T."/>
            <person name="Lindner D.L."/>
        </authorList>
    </citation>
    <scope>NUCLEOTIDE SEQUENCE [LARGE SCALE GENOMIC DNA]</scope>
    <source>
        <strain evidence="5">20631-21</strain>
    </source>
</reference>
<dbReference type="PANTHER" id="PTHR24095">
    <property type="entry name" value="ACETYL-COENZYME A SYNTHETASE"/>
    <property type="match status" value="1"/>
</dbReference>
<dbReference type="GO" id="GO:0006085">
    <property type="term" value="P:acetyl-CoA biosynthetic process"/>
    <property type="evidence" value="ECO:0007669"/>
    <property type="project" value="TreeGrafter"/>
</dbReference>
<dbReference type="GeneID" id="36284742"/>
<dbReference type="EC" id="6.2.1.1" evidence="2"/>
<dbReference type="SUPFAM" id="SSF56801">
    <property type="entry name" value="Acetyl-CoA synthetase-like"/>
    <property type="match status" value="1"/>
</dbReference>
<name>A0A177ALS9_9PEZI</name>
<sequence length="196" mass="22234">MSAFNDVNEPDMDKIPKSIEEYRAIYTKLIKDPESFWVGKARKLLDWYQDFKTIRTGNFRDGDNAWFQKGRLNASYNCSDRHAIQDPNKVAVVFEADEVGNGRKITCSQLLHDTSRLSYVLKDLGVKKGDIVCIYLPNIYEVLVEMLACSLELYTMVFMGFSATAFEPGTNTLFTFSCAALYSLITHSIIPTNISP</sequence>
<dbReference type="InterPro" id="IPR000873">
    <property type="entry name" value="AMP-dep_synth/lig_dom"/>
</dbReference>
<evidence type="ECO:0000256" key="2">
    <source>
        <dbReference type="ARBA" id="ARBA00013275"/>
    </source>
</evidence>
<evidence type="ECO:0000259" key="3">
    <source>
        <dbReference type="Pfam" id="PF00501"/>
    </source>
</evidence>
<dbReference type="GO" id="GO:0005829">
    <property type="term" value="C:cytosol"/>
    <property type="evidence" value="ECO:0007669"/>
    <property type="project" value="TreeGrafter"/>
</dbReference>
<accession>A0A177ALS9</accession>
<dbReference type="OrthoDB" id="4540666at2759"/>
<dbReference type="Proteomes" id="UP000077154">
    <property type="component" value="Unassembled WGS sequence"/>
</dbReference>
<dbReference type="InterPro" id="IPR042099">
    <property type="entry name" value="ANL_N_sf"/>
</dbReference>
<feature type="domain" description="AMP-dependent synthetase/ligase" evidence="3">
    <location>
        <begin position="81"/>
        <end position="150"/>
    </location>
</feature>
<dbReference type="InterPro" id="IPR032387">
    <property type="entry name" value="ACAS_N"/>
</dbReference>
<dbReference type="PANTHER" id="PTHR24095:SF14">
    <property type="entry name" value="ACETYL-COENZYME A SYNTHETASE 1"/>
    <property type="match status" value="1"/>
</dbReference>
<feature type="domain" description="Acetyl-coenzyme A synthetase N-terminal" evidence="4">
    <location>
        <begin position="22"/>
        <end position="78"/>
    </location>
</feature>
<dbReference type="Pfam" id="PF16177">
    <property type="entry name" value="ACAS_N"/>
    <property type="match status" value="1"/>
</dbReference>
<protein>
    <recommendedName>
        <fullName evidence="2">acetate--CoA ligase</fullName>
        <ecNumber evidence="2">6.2.1.1</ecNumber>
    </recommendedName>
</protein>
<comment type="similarity">
    <text evidence="1">Belongs to the ATP-dependent AMP-binding enzyme family.</text>
</comment>
<organism evidence="5">
    <name type="scientific">Pseudogymnoascus destructans</name>
    <dbReference type="NCBI Taxonomy" id="655981"/>
    <lineage>
        <taxon>Eukaryota</taxon>
        <taxon>Fungi</taxon>
        <taxon>Dikarya</taxon>
        <taxon>Ascomycota</taxon>
        <taxon>Pezizomycotina</taxon>
        <taxon>Leotiomycetes</taxon>
        <taxon>Thelebolales</taxon>
        <taxon>Thelebolaceae</taxon>
        <taxon>Pseudogymnoascus</taxon>
    </lineage>
</organism>